<sequence length="276" mass="30402">MNNNNETQKESRMNITRALIIAEPWIGKILNGEKDWEMRSTHTSISGTVGLIAKGTGTVVGIAEIIGSKGPLSHEDMLGNVHRHGIPSNMIESGEVAKWNHAWQLGKLKKLSTPVPYQHKNGAVTWVTLGEETQKQLQAELAGEDWLQEGSAPQPAEPAAPKLAYTAPVRVATGANEGEVVITQGNLNNNHIYVRNVVELFPPECFGGSNRRELASQLITLHLDKAETVKCDIDGTKKIFRDRRAIGQFLKLNNFVANDKVLIKRIADLEYELSKA</sequence>
<accession>A0ABV2SMD6</accession>
<proteinExistence type="predicted"/>
<dbReference type="Gene3D" id="2.30.130.30">
    <property type="entry name" value="Hypothetical protein"/>
    <property type="match status" value="1"/>
</dbReference>
<gene>
    <name evidence="1" type="ORF">V5J35_003701</name>
</gene>
<dbReference type="RefSeq" id="WP_354008587.1">
    <property type="nucleotide sequence ID" value="NZ_JBEWTA010000001.1"/>
</dbReference>
<reference evidence="1 2" key="1">
    <citation type="submission" date="2024-06" db="EMBL/GenBank/DDBJ databases">
        <title>Genomic Encyclopedia of Type Strains, Phase V (KMG-V): Genome sequencing to study the core and pangenomes of soil and plant-associated prokaryotes.</title>
        <authorList>
            <person name="Whitman W."/>
        </authorList>
    </citation>
    <scope>NUCLEOTIDE SEQUENCE [LARGE SCALE GENOMIC DNA]</scope>
    <source>
        <strain evidence="1 2">NE40</strain>
    </source>
</reference>
<dbReference type="SUPFAM" id="SSF88697">
    <property type="entry name" value="PUA domain-like"/>
    <property type="match status" value="1"/>
</dbReference>
<keyword evidence="2" id="KW-1185">Reference proteome</keyword>
<dbReference type="EMBL" id="JBEWTB010000002">
    <property type="protein sequence ID" value="MET4758509.1"/>
    <property type="molecule type" value="Genomic_DNA"/>
</dbReference>
<evidence type="ECO:0000313" key="2">
    <source>
        <dbReference type="Proteomes" id="UP001549366"/>
    </source>
</evidence>
<name>A0ABV2SMD6_9GAMM</name>
<evidence type="ECO:0008006" key="3">
    <source>
        <dbReference type="Google" id="ProtNLM"/>
    </source>
</evidence>
<dbReference type="InterPro" id="IPR015947">
    <property type="entry name" value="PUA-like_sf"/>
</dbReference>
<organism evidence="1 2">
    <name type="scientific">Endozoicomonas lisbonensis</name>
    <dbReference type="NCBI Taxonomy" id="3120522"/>
    <lineage>
        <taxon>Bacteria</taxon>
        <taxon>Pseudomonadati</taxon>
        <taxon>Pseudomonadota</taxon>
        <taxon>Gammaproteobacteria</taxon>
        <taxon>Oceanospirillales</taxon>
        <taxon>Endozoicomonadaceae</taxon>
        <taxon>Endozoicomonas</taxon>
    </lineage>
</organism>
<protein>
    <recommendedName>
        <fullName evidence="3">ASCH domain-containing protein</fullName>
    </recommendedName>
</protein>
<dbReference type="Proteomes" id="UP001549366">
    <property type="component" value="Unassembled WGS sequence"/>
</dbReference>
<evidence type="ECO:0000313" key="1">
    <source>
        <dbReference type="EMBL" id="MET4758509.1"/>
    </source>
</evidence>
<comment type="caution">
    <text evidence="1">The sequence shown here is derived from an EMBL/GenBank/DDBJ whole genome shotgun (WGS) entry which is preliminary data.</text>
</comment>